<keyword evidence="6 11" id="KW-0879">Wnt signaling pathway</keyword>
<dbReference type="GO" id="GO:0010557">
    <property type="term" value="P:positive regulation of macromolecule biosynthetic process"/>
    <property type="evidence" value="ECO:0007669"/>
    <property type="project" value="UniProtKB-ARBA"/>
</dbReference>
<evidence type="ECO:0000256" key="10">
    <source>
        <dbReference type="ARBA" id="ARBA00023288"/>
    </source>
</evidence>
<dbReference type="InterPro" id="IPR043158">
    <property type="entry name" value="Wnt_C"/>
</dbReference>
<dbReference type="PANTHER" id="PTHR12027">
    <property type="entry name" value="WNT RELATED"/>
    <property type="match status" value="1"/>
</dbReference>
<evidence type="ECO:0000256" key="2">
    <source>
        <dbReference type="ARBA" id="ARBA00005683"/>
    </source>
</evidence>
<dbReference type="GO" id="GO:0010468">
    <property type="term" value="P:regulation of gene expression"/>
    <property type="evidence" value="ECO:0007669"/>
    <property type="project" value="UniProtKB-ARBA"/>
</dbReference>
<evidence type="ECO:0000256" key="3">
    <source>
        <dbReference type="ARBA" id="ARBA00022473"/>
    </source>
</evidence>
<evidence type="ECO:0000313" key="14">
    <source>
        <dbReference type="Proteomes" id="UP000694560"/>
    </source>
</evidence>
<dbReference type="PROSITE" id="PS00246">
    <property type="entry name" value="WNT1"/>
    <property type="match status" value="1"/>
</dbReference>
<dbReference type="PRINTS" id="PR01843">
    <property type="entry name" value="WNT3PROTEIN"/>
</dbReference>
<dbReference type="GO" id="GO:0005109">
    <property type="term" value="F:frizzled binding"/>
    <property type="evidence" value="ECO:0007669"/>
    <property type="project" value="TreeGrafter"/>
</dbReference>
<evidence type="ECO:0000256" key="12">
    <source>
        <dbReference type="SAM" id="SignalP"/>
    </source>
</evidence>
<dbReference type="GO" id="GO:0005125">
    <property type="term" value="F:cytokine activity"/>
    <property type="evidence" value="ECO:0007669"/>
    <property type="project" value="TreeGrafter"/>
</dbReference>
<dbReference type="Gene3D" id="3.30.2460.20">
    <property type="match status" value="1"/>
</dbReference>
<dbReference type="GO" id="GO:0060070">
    <property type="term" value="P:canonical Wnt signaling pathway"/>
    <property type="evidence" value="ECO:0007669"/>
    <property type="project" value="UniProtKB-ARBA"/>
</dbReference>
<evidence type="ECO:0000256" key="4">
    <source>
        <dbReference type="ARBA" id="ARBA00022525"/>
    </source>
</evidence>
<feature type="chain" id="PRO_5034667589" description="Protein Wnt" evidence="12">
    <location>
        <begin position="25"/>
        <end position="326"/>
    </location>
</feature>
<keyword evidence="7 12" id="KW-0732">Signal</keyword>
<dbReference type="FunFam" id="3.30.2460.20:FF:000001">
    <property type="entry name" value="Wnt homolog"/>
    <property type="match status" value="1"/>
</dbReference>
<evidence type="ECO:0000256" key="7">
    <source>
        <dbReference type="ARBA" id="ARBA00022729"/>
    </source>
</evidence>
<name>A0A8C5TEK7_9PASS</name>
<keyword evidence="5" id="KW-0272">Extracellular matrix</keyword>
<dbReference type="SMART" id="SM00097">
    <property type="entry name" value="WNT1"/>
    <property type="match status" value="1"/>
</dbReference>
<dbReference type="InterPro" id="IPR009141">
    <property type="entry name" value="Wnt3"/>
</dbReference>
<dbReference type="Ensembl" id="ENSMCST00000005424.1">
    <property type="protein sequence ID" value="ENSMCSP00000005305.1"/>
    <property type="gene ID" value="ENSMCSG00000003851.1"/>
</dbReference>
<evidence type="ECO:0000256" key="9">
    <source>
        <dbReference type="ARBA" id="ARBA00023180"/>
    </source>
</evidence>
<dbReference type="CDD" id="cd19335">
    <property type="entry name" value="Wnt_Wnt3_Wnt3a"/>
    <property type="match status" value="1"/>
</dbReference>
<keyword evidence="3 11" id="KW-0217">Developmental protein</keyword>
<dbReference type="Proteomes" id="UP000694560">
    <property type="component" value="Unplaced"/>
</dbReference>
<evidence type="ECO:0000256" key="6">
    <source>
        <dbReference type="ARBA" id="ARBA00022687"/>
    </source>
</evidence>
<keyword evidence="4" id="KW-0964">Secreted</keyword>
<evidence type="ECO:0000256" key="8">
    <source>
        <dbReference type="ARBA" id="ARBA00023157"/>
    </source>
</evidence>
<protein>
    <recommendedName>
        <fullName evidence="11">Protein Wnt</fullName>
    </recommendedName>
</protein>
<accession>A0A8C5TEK7</accession>
<proteinExistence type="inferred from homology"/>
<keyword evidence="8" id="KW-1015">Disulfide bond</keyword>
<dbReference type="GO" id="GO:0048513">
    <property type="term" value="P:animal organ development"/>
    <property type="evidence" value="ECO:0007669"/>
    <property type="project" value="UniProtKB-ARBA"/>
</dbReference>
<comment type="function">
    <text evidence="11">Ligand for members of the frizzled family of seven transmembrane receptors.</text>
</comment>
<dbReference type="GO" id="GO:0030182">
    <property type="term" value="P:neuron differentiation"/>
    <property type="evidence" value="ECO:0007669"/>
    <property type="project" value="TreeGrafter"/>
</dbReference>
<reference evidence="13" key="1">
    <citation type="submission" date="2025-08" db="UniProtKB">
        <authorList>
            <consortium name="Ensembl"/>
        </authorList>
    </citation>
    <scope>IDENTIFICATION</scope>
</reference>
<dbReference type="AlphaFoldDB" id="A0A8C5TEK7"/>
<evidence type="ECO:0000313" key="13">
    <source>
        <dbReference type="Ensembl" id="ENSMCSP00000005305.1"/>
    </source>
</evidence>
<keyword evidence="10" id="KW-0449">Lipoprotein</keyword>
<organism evidence="13 14">
    <name type="scientific">Malurus cyaneus samueli</name>
    <dbReference type="NCBI Taxonomy" id="2593467"/>
    <lineage>
        <taxon>Eukaryota</taxon>
        <taxon>Metazoa</taxon>
        <taxon>Chordata</taxon>
        <taxon>Craniata</taxon>
        <taxon>Vertebrata</taxon>
        <taxon>Euteleostomi</taxon>
        <taxon>Archelosauria</taxon>
        <taxon>Archosauria</taxon>
        <taxon>Dinosauria</taxon>
        <taxon>Saurischia</taxon>
        <taxon>Theropoda</taxon>
        <taxon>Coelurosauria</taxon>
        <taxon>Aves</taxon>
        <taxon>Neognathae</taxon>
        <taxon>Neoaves</taxon>
        <taxon>Telluraves</taxon>
        <taxon>Australaves</taxon>
        <taxon>Passeriformes</taxon>
        <taxon>Meliphagoidea</taxon>
        <taxon>Maluridae</taxon>
        <taxon>Malurus</taxon>
    </lineage>
</organism>
<dbReference type="GO" id="GO:0045165">
    <property type="term" value="P:cell fate commitment"/>
    <property type="evidence" value="ECO:0007669"/>
    <property type="project" value="TreeGrafter"/>
</dbReference>
<dbReference type="PRINTS" id="PR01349">
    <property type="entry name" value="WNTPROTEIN"/>
</dbReference>
<sequence>SRPHPSSLSLSLILSLSLVPWSLSLRTALLGRRPILCVFHPRPRPQQPRFCRNLHPRSCPDVAEETLTSDLSGLCVSAATRESAFVHAIASAGVAFAVTRSCAEGTSTICGCDSHHKGPPGDGWKWGGCSEDADFGVLVSREFADARENRPDARSAMNRHNNEAGRTTILDHMHLKCKCHGLSGSCEVKTCWWAQPDFRAIGDYLKDKYDSASEMVVEKHRESRGWVETLRAKYALFKPPTERDLVYYENSPNFCEPNPETGSFGTRDRTCNVTSHGIDGCDLLCCGRGHNTRTERRKEKCHCIFHWCCYVSCQECTRVYDVHTCK</sequence>
<dbReference type="OrthoDB" id="5945655at2759"/>
<evidence type="ECO:0000256" key="11">
    <source>
        <dbReference type="RuleBase" id="RU003500"/>
    </source>
</evidence>
<keyword evidence="9" id="KW-0325">Glycoprotein</keyword>
<dbReference type="InterPro" id="IPR005817">
    <property type="entry name" value="Wnt"/>
</dbReference>
<comment type="subcellular location">
    <subcellularLocation>
        <location evidence="1 11">Secreted</location>
        <location evidence="1 11">Extracellular space</location>
        <location evidence="1 11">Extracellular matrix</location>
    </subcellularLocation>
</comment>
<dbReference type="PANTHER" id="PTHR12027:SF82">
    <property type="entry name" value="PROTO-ONCOGENE WNT-3"/>
    <property type="match status" value="1"/>
</dbReference>
<evidence type="ECO:0000256" key="1">
    <source>
        <dbReference type="ARBA" id="ARBA00004498"/>
    </source>
</evidence>
<dbReference type="GO" id="GO:0005615">
    <property type="term" value="C:extracellular space"/>
    <property type="evidence" value="ECO:0007669"/>
    <property type="project" value="TreeGrafter"/>
</dbReference>
<dbReference type="Pfam" id="PF00110">
    <property type="entry name" value="wnt"/>
    <property type="match status" value="1"/>
</dbReference>
<evidence type="ECO:0000256" key="5">
    <source>
        <dbReference type="ARBA" id="ARBA00022530"/>
    </source>
</evidence>
<comment type="similarity">
    <text evidence="2 11">Belongs to the Wnt family.</text>
</comment>
<keyword evidence="14" id="KW-1185">Reference proteome</keyword>
<reference evidence="13" key="2">
    <citation type="submission" date="2025-09" db="UniProtKB">
        <authorList>
            <consortium name="Ensembl"/>
        </authorList>
    </citation>
    <scope>IDENTIFICATION</scope>
</reference>
<dbReference type="InterPro" id="IPR018161">
    <property type="entry name" value="Wnt_CS"/>
</dbReference>
<feature type="signal peptide" evidence="12">
    <location>
        <begin position="1"/>
        <end position="24"/>
    </location>
</feature>